<accession>A0A8X6GD05</accession>
<proteinExistence type="predicted"/>
<feature type="region of interest" description="Disordered" evidence="1">
    <location>
        <begin position="98"/>
        <end position="133"/>
    </location>
</feature>
<evidence type="ECO:0000313" key="3">
    <source>
        <dbReference type="Proteomes" id="UP000887116"/>
    </source>
</evidence>
<dbReference type="Proteomes" id="UP000887116">
    <property type="component" value="Unassembled WGS sequence"/>
</dbReference>
<dbReference type="AlphaFoldDB" id="A0A8X6GD05"/>
<evidence type="ECO:0000256" key="1">
    <source>
        <dbReference type="SAM" id="MobiDB-lite"/>
    </source>
</evidence>
<dbReference type="EMBL" id="BMAO01005156">
    <property type="protein sequence ID" value="GFQ99494.1"/>
    <property type="molecule type" value="Genomic_DNA"/>
</dbReference>
<feature type="compositionally biased region" description="Basic and acidic residues" evidence="1">
    <location>
        <begin position="98"/>
        <end position="114"/>
    </location>
</feature>
<protein>
    <submittedName>
        <fullName evidence="2">Uncharacterized protein</fullName>
    </submittedName>
</protein>
<organism evidence="2 3">
    <name type="scientific">Trichonephila clavata</name>
    <name type="common">Joro spider</name>
    <name type="synonym">Nephila clavata</name>
    <dbReference type="NCBI Taxonomy" id="2740835"/>
    <lineage>
        <taxon>Eukaryota</taxon>
        <taxon>Metazoa</taxon>
        <taxon>Ecdysozoa</taxon>
        <taxon>Arthropoda</taxon>
        <taxon>Chelicerata</taxon>
        <taxon>Arachnida</taxon>
        <taxon>Araneae</taxon>
        <taxon>Araneomorphae</taxon>
        <taxon>Entelegynae</taxon>
        <taxon>Araneoidea</taxon>
        <taxon>Nephilidae</taxon>
        <taxon>Trichonephila</taxon>
    </lineage>
</organism>
<keyword evidence="3" id="KW-1185">Reference proteome</keyword>
<evidence type="ECO:0000313" key="2">
    <source>
        <dbReference type="EMBL" id="GFQ99494.1"/>
    </source>
</evidence>
<sequence length="171" mass="18902">MAETVACMLFQILCETGHVSSSWGGGDRFEPCGGKSRTVSIEYGSERESSIYVVLLPFVIWSLVQATRTANSVVRRKLGVRRVRATAESRCCMRPRSTEAPERTRRCPPSEKKKFSGRGSRAEGGSFCCTQPRSTTSLPSDGLRIGIANREEGIENGLAARVEGRWKHFLD</sequence>
<gene>
    <name evidence="2" type="ORF">TNCT_92961</name>
</gene>
<comment type="caution">
    <text evidence="2">The sequence shown here is derived from an EMBL/GenBank/DDBJ whole genome shotgun (WGS) entry which is preliminary data.</text>
</comment>
<name>A0A8X6GD05_TRICU</name>
<reference evidence="2" key="1">
    <citation type="submission" date="2020-07" db="EMBL/GenBank/DDBJ databases">
        <title>Multicomponent nature underlies the extraordinary mechanical properties of spider dragline silk.</title>
        <authorList>
            <person name="Kono N."/>
            <person name="Nakamura H."/>
            <person name="Mori M."/>
            <person name="Yoshida Y."/>
            <person name="Ohtoshi R."/>
            <person name="Malay A.D."/>
            <person name="Moran D.A.P."/>
            <person name="Tomita M."/>
            <person name="Numata K."/>
            <person name="Arakawa K."/>
        </authorList>
    </citation>
    <scope>NUCLEOTIDE SEQUENCE</scope>
</reference>